<dbReference type="Pfam" id="PF12706">
    <property type="entry name" value="Lactamase_B_2"/>
    <property type="match status" value="1"/>
</dbReference>
<name>A0ABS6MNG8_9GAMM</name>
<evidence type="ECO:0000259" key="1">
    <source>
        <dbReference type="Pfam" id="PF12706"/>
    </source>
</evidence>
<comment type="caution">
    <text evidence="2">The sequence shown here is derived from an EMBL/GenBank/DDBJ whole genome shotgun (WGS) entry which is preliminary data.</text>
</comment>
<proteinExistence type="predicted"/>
<dbReference type="PANTHER" id="PTHR15032">
    <property type="entry name" value="N-ACYL-PHOSPHATIDYLETHANOLAMINE-HYDROLYZING PHOSPHOLIPASE D"/>
    <property type="match status" value="1"/>
</dbReference>
<dbReference type="RefSeq" id="WP_217670495.1">
    <property type="nucleotide sequence ID" value="NZ_JAHRID010000007.1"/>
</dbReference>
<gene>
    <name evidence="2" type="ORF">KQY15_14755</name>
</gene>
<dbReference type="EMBL" id="JAHRID010000007">
    <property type="protein sequence ID" value="MBV2130353.1"/>
    <property type="molecule type" value="Genomic_DNA"/>
</dbReference>
<protein>
    <submittedName>
        <fullName evidence="2">MBL fold metallo-hydrolase</fullName>
    </submittedName>
</protein>
<evidence type="ECO:0000313" key="3">
    <source>
        <dbReference type="Proteomes" id="UP000704611"/>
    </source>
</evidence>
<dbReference type="Proteomes" id="UP000704611">
    <property type="component" value="Unassembled WGS sequence"/>
</dbReference>
<feature type="domain" description="Metallo-beta-lactamase" evidence="1">
    <location>
        <begin position="117"/>
        <end position="310"/>
    </location>
</feature>
<dbReference type="PROSITE" id="PS51257">
    <property type="entry name" value="PROKAR_LIPOPROTEIN"/>
    <property type="match status" value="1"/>
</dbReference>
<accession>A0ABS6MNG8</accession>
<organism evidence="2 3">
    <name type="scientific">Arsukibacterium indicum</name>
    <dbReference type="NCBI Taxonomy" id="2848612"/>
    <lineage>
        <taxon>Bacteria</taxon>
        <taxon>Pseudomonadati</taxon>
        <taxon>Pseudomonadota</taxon>
        <taxon>Gammaproteobacteria</taxon>
        <taxon>Chromatiales</taxon>
        <taxon>Chromatiaceae</taxon>
        <taxon>Arsukibacterium</taxon>
    </lineage>
</organism>
<keyword evidence="3" id="KW-1185">Reference proteome</keyword>
<dbReference type="PANTHER" id="PTHR15032:SF4">
    <property type="entry name" value="N-ACYL-PHOSPHATIDYLETHANOLAMINE-HYDROLYZING PHOSPHOLIPASE D"/>
    <property type="match status" value="1"/>
</dbReference>
<evidence type="ECO:0000313" key="2">
    <source>
        <dbReference type="EMBL" id="MBV2130353.1"/>
    </source>
</evidence>
<dbReference type="InterPro" id="IPR001279">
    <property type="entry name" value="Metallo-B-lactamas"/>
</dbReference>
<sequence>MRIGDAWLVTVLTLLTLSIGGCSSRNTVTQLAGHPDNAAELLKTNQPFRNMYYGNIPYPANCEQDCYQPHPLLACEAPAEQCRYTGPQLIPELKSGFTVHWLGHASFSIETPDGQHVLLDPVTGQFDWPVSWAAHLTGIRQRSTTPEFSAEQLRRTDAVLYSHLHYDHFSIRDIKQIGTDAHYYLPYGMASYLPAGGYNATEMAWYSSAEQGKLTIHALPARHFNSRTLNDENRALWAGWLIEHGNRKLFFAGDTGYSQHFNDIRQKFGEIDICLLPIASYHGPNYRAVHMTPEDALMVASELGCKVMIPWGYGNASWQMGDHSSHSPVLRLLNMQQQLNSQVPLLILNEGDKVAL</sequence>
<reference evidence="2 3" key="1">
    <citation type="submission" date="2021-06" db="EMBL/GenBank/DDBJ databases">
        <title>Rheinheimera indica sp. nov., isolated from deep-sea sediment.</title>
        <authorList>
            <person name="Wang Z."/>
            <person name="Zhang X.-Y."/>
        </authorList>
    </citation>
    <scope>NUCLEOTIDE SEQUENCE [LARGE SCALE GENOMIC DNA]</scope>
    <source>
        <strain evidence="2 3">SM2107</strain>
    </source>
</reference>